<dbReference type="Proteomes" id="UP001164743">
    <property type="component" value="Chromosome 8A"/>
</dbReference>
<name>A0ABY7CPS0_9BASI</name>
<proteinExistence type="predicted"/>
<protein>
    <recommendedName>
        <fullName evidence="4">Stm1-like N-terminal domain-containing protein</fullName>
    </recommendedName>
</protein>
<reference evidence="2" key="1">
    <citation type="submission" date="2022-10" db="EMBL/GenBank/DDBJ databases">
        <title>Puccinia triticina Genome sequencing and assembly.</title>
        <authorList>
            <person name="Li C."/>
        </authorList>
    </citation>
    <scope>NUCLEOTIDE SEQUENCE</scope>
    <source>
        <strain evidence="2">Pt15</strain>
    </source>
</reference>
<organism evidence="2 3">
    <name type="scientific">Puccinia triticina</name>
    <dbReference type="NCBI Taxonomy" id="208348"/>
    <lineage>
        <taxon>Eukaryota</taxon>
        <taxon>Fungi</taxon>
        <taxon>Dikarya</taxon>
        <taxon>Basidiomycota</taxon>
        <taxon>Pucciniomycotina</taxon>
        <taxon>Pucciniomycetes</taxon>
        <taxon>Pucciniales</taxon>
        <taxon>Pucciniaceae</taxon>
        <taxon>Puccinia</taxon>
    </lineage>
</organism>
<feature type="compositionally biased region" description="Polar residues" evidence="1">
    <location>
        <begin position="79"/>
        <end position="89"/>
    </location>
</feature>
<dbReference type="EMBL" id="CP110428">
    <property type="protein sequence ID" value="WAQ87246.1"/>
    <property type="molecule type" value="Genomic_DNA"/>
</dbReference>
<accession>A0ABY7CPS0</accession>
<evidence type="ECO:0000313" key="2">
    <source>
        <dbReference type="EMBL" id="WAQ87246.1"/>
    </source>
</evidence>
<gene>
    <name evidence="2" type="ORF">PtA15_8A149</name>
</gene>
<feature type="region of interest" description="Disordered" evidence="1">
    <location>
        <begin position="31"/>
        <end position="117"/>
    </location>
</feature>
<dbReference type="RefSeq" id="XP_053022801.1">
    <property type="nucleotide sequence ID" value="XM_053171548.1"/>
</dbReference>
<evidence type="ECO:0000313" key="3">
    <source>
        <dbReference type="Proteomes" id="UP001164743"/>
    </source>
</evidence>
<sequence length="117" mass="12563">MYDKAEEAAESGDHAKAGILLKICKGLSQVAAGPNGIANPPSNNSNRTNSVQKVDFMSVIPAKKLNSTNPGKEGPKPSKGSNQQTQQQGGYKGNRFNPRHNKRDSGGRGSHRKDRNH</sequence>
<evidence type="ECO:0008006" key="4">
    <source>
        <dbReference type="Google" id="ProtNLM"/>
    </source>
</evidence>
<keyword evidence="3" id="KW-1185">Reference proteome</keyword>
<evidence type="ECO:0000256" key="1">
    <source>
        <dbReference type="SAM" id="MobiDB-lite"/>
    </source>
</evidence>
<dbReference type="GeneID" id="77812443"/>